<feature type="transmembrane region" description="Helical" evidence="1">
    <location>
        <begin position="36"/>
        <end position="55"/>
    </location>
</feature>
<evidence type="ECO:0008006" key="4">
    <source>
        <dbReference type="Google" id="ProtNLM"/>
    </source>
</evidence>
<dbReference type="EMBL" id="JBHTIS010001846">
    <property type="protein sequence ID" value="MFD1048880.1"/>
    <property type="molecule type" value="Genomic_DNA"/>
</dbReference>
<accession>A0ABW3MIG8</accession>
<name>A0ABW3MIG8_9PSEU</name>
<reference evidence="3" key="1">
    <citation type="journal article" date="2019" name="Int. J. Syst. Evol. Microbiol.">
        <title>The Global Catalogue of Microorganisms (GCM) 10K type strain sequencing project: providing services to taxonomists for standard genome sequencing and annotation.</title>
        <authorList>
            <consortium name="The Broad Institute Genomics Platform"/>
            <consortium name="The Broad Institute Genome Sequencing Center for Infectious Disease"/>
            <person name="Wu L."/>
            <person name="Ma J."/>
        </authorList>
    </citation>
    <scope>NUCLEOTIDE SEQUENCE [LARGE SCALE GENOMIC DNA]</scope>
    <source>
        <strain evidence="3">JCM 31486</strain>
    </source>
</reference>
<dbReference type="Proteomes" id="UP001597045">
    <property type="component" value="Unassembled WGS sequence"/>
</dbReference>
<organism evidence="2 3">
    <name type="scientific">Kibdelosporangium lantanae</name>
    <dbReference type="NCBI Taxonomy" id="1497396"/>
    <lineage>
        <taxon>Bacteria</taxon>
        <taxon>Bacillati</taxon>
        <taxon>Actinomycetota</taxon>
        <taxon>Actinomycetes</taxon>
        <taxon>Pseudonocardiales</taxon>
        <taxon>Pseudonocardiaceae</taxon>
        <taxon>Kibdelosporangium</taxon>
    </lineage>
</organism>
<evidence type="ECO:0000256" key="1">
    <source>
        <dbReference type="SAM" id="Phobius"/>
    </source>
</evidence>
<keyword evidence="1" id="KW-1133">Transmembrane helix</keyword>
<evidence type="ECO:0000313" key="3">
    <source>
        <dbReference type="Proteomes" id="UP001597045"/>
    </source>
</evidence>
<gene>
    <name evidence="2" type="ORF">ACFQ1S_26760</name>
</gene>
<protein>
    <recommendedName>
        <fullName evidence="4">DUF4175 domain-containing protein</fullName>
    </recommendedName>
</protein>
<comment type="caution">
    <text evidence="2">The sequence shown here is derived from an EMBL/GenBank/DDBJ whole genome shotgun (WGS) entry which is preliminary data.</text>
</comment>
<proteinExistence type="predicted"/>
<dbReference type="PROSITE" id="PS51257">
    <property type="entry name" value="PROKAR_LIPOPROTEIN"/>
    <property type="match status" value="1"/>
</dbReference>
<sequence length="61" mass="6646">MAANRSASAVSLFTAVAACVFLAFGIVGLVRHWAPWFVVVWCVALVVVIAFNIWATRGPRR</sequence>
<keyword evidence="1" id="KW-0472">Membrane</keyword>
<evidence type="ECO:0000313" key="2">
    <source>
        <dbReference type="EMBL" id="MFD1048880.1"/>
    </source>
</evidence>
<keyword evidence="1" id="KW-0812">Transmembrane</keyword>
<feature type="transmembrane region" description="Helical" evidence="1">
    <location>
        <begin position="12"/>
        <end position="30"/>
    </location>
</feature>
<keyword evidence="3" id="KW-1185">Reference proteome</keyword>